<dbReference type="InterPro" id="IPR007627">
    <property type="entry name" value="RNA_pol_sigma70_r2"/>
</dbReference>
<accession>A0A9D1WJY8</accession>
<keyword evidence="3" id="KW-0731">Sigma factor</keyword>
<dbReference type="InterPro" id="IPR014284">
    <property type="entry name" value="RNA_pol_sigma-70_dom"/>
</dbReference>
<proteinExistence type="inferred from homology"/>
<evidence type="ECO:0000256" key="2">
    <source>
        <dbReference type="ARBA" id="ARBA00023015"/>
    </source>
</evidence>
<dbReference type="GO" id="GO:0016987">
    <property type="term" value="F:sigma factor activity"/>
    <property type="evidence" value="ECO:0007669"/>
    <property type="project" value="UniProtKB-KW"/>
</dbReference>
<keyword evidence="4" id="KW-0804">Transcription</keyword>
<dbReference type="InterPro" id="IPR013325">
    <property type="entry name" value="RNA_pol_sigma_r2"/>
</dbReference>
<dbReference type="Pfam" id="PF04542">
    <property type="entry name" value="Sigma70_r2"/>
    <property type="match status" value="1"/>
</dbReference>
<name>A0A9D1WJY8_9FIRM</name>
<dbReference type="InterPro" id="IPR036388">
    <property type="entry name" value="WH-like_DNA-bd_sf"/>
</dbReference>
<dbReference type="AlphaFoldDB" id="A0A9D1WJY8"/>
<dbReference type="NCBIfam" id="TIGR02937">
    <property type="entry name" value="sigma70-ECF"/>
    <property type="match status" value="1"/>
</dbReference>
<dbReference type="InterPro" id="IPR013249">
    <property type="entry name" value="RNA_pol_sigma70_r4_t2"/>
</dbReference>
<evidence type="ECO:0000256" key="3">
    <source>
        <dbReference type="ARBA" id="ARBA00023082"/>
    </source>
</evidence>
<dbReference type="SUPFAM" id="SSF88659">
    <property type="entry name" value="Sigma3 and sigma4 domains of RNA polymerase sigma factors"/>
    <property type="match status" value="1"/>
</dbReference>
<dbReference type="CDD" id="cd06171">
    <property type="entry name" value="Sigma70_r4"/>
    <property type="match status" value="1"/>
</dbReference>
<dbReference type="PANTHER" id="PTHR43133:SF51">
    <property type="entry name" value="RNA POLYMERASE SIGMA FACTOR"/>
    <property type="match status" value="1"/>
</dbReference>
<reference evidence="7" key="2">
    <citation type="submission" date="2021-04" db="EMBL/GenBank/DDBJ databases">
        <authorList>
            <person name="Gilroy R."/>
        </authorList>
    </citation>
    <scope>NUCLEOTIDE SEQUENCE</scope>
    <source>
        <strain evidence="7">ChiSjej1B19-8411</strain>
    </source>
</reference>
<dbReference type="SUPFAM" id="SSF88946">
    <property type="entry name" value="Sigma2 domain of RNA polymerase sigma factors"/>
    <property type="match status" value="1"/>
</dbReference>
<evidence type="ECO:0000259" key="5">
    <source>
        <dbReference type="Pfam" id="PF04542"/>
    </source>
</evidence>
<evidence type="ECO:0000313" key="8">
    <source>
        <dbReference type="Proteomes" id="UP000886817"/>
    </source>
</evidence>
<dbReference type="GO" id="GO:0003677">
    <property type="term" value="F:DNA binding"/>
    <property type="evidence" value="ECO:0007669"/>
    <property type="project" value="InterPro"/>
</dbReference>
<dbReference type="Proteomes" id="UP000886817">
    <property type="component" value="Unassembled WGS sequence"/>
</dbReference>
<dbReference type="PANTHER" id="PTHR43133">
    <property type="entry name" value="RNA POLYMERASE ECF-TYPE SIGMA FACTO"/>
    <property type="match status" value="1"/>
</dbReference>
<evidence type="ECO:0000256" key="4">
    <source>
        <dbReference type="ARBA" id="ARBA00023163"/>
    </source>
</evidence>
<comment type="similarity">
    <text evidence="1">Belongs to the sigma-70 factor family. ECF subfamily.</text>
</comment>
<feature type="domain" description="RNA polymerase sigma factor 70 region 4 type 2" evidence="6">
    <location>
        <begin position="108"/>
        <end position="158"/>
    </location>
</feature>
<feature type="domain" description="RNA polymerase sigma-70 region 2" evidence="5">
    <location>
        <begin position="20"/>
        <end position="86"/>
    </location>
</feature>
<dbReference type="Gene3D" id="1.10.1740.10">
    <property type="match status" value="1"/>
</dbReference>
<dbReference type="EMBL" id="DXEX01000244">
    <property type="protein sequence ID" value="HIX60328.1"/>
    <property type="molecule type" value="Genomic_DNA"/>
</dbReference>
<protein>
    <submittedName>
        <fullName evidence="7">RNA polymerase sigma factor</fullName>
    </submittedName>
</protein>
<keyword evidence="2" id="KW-0805">Transcription regulation</keyword>
<dbReference type="InterPro" id="IPR013324">
    <property type="entry name" value="RNA_pol_sigma_r3/r4-like"/>
</dbReference>
<dbReference type="InterPro" id="IPR039425">
    <property type="entry name" value="RNA_pol_sigma-70-like"/>
</dbReference>
<sequence>MKHLVIQAQKSRDAEAFILLMEQNRQSMLKTAKAFLSNEEDVADVIQDTILTCYEKLDTLKQPEFFKTWLIRILINKCKDCLRKNRELHIPEEYTVPGHTQSLSSDYEFRELLASLDEKYRSILVLYYSEGFNIREIAQLLELNEHTVKSRLARARKKFAEEYQKEDGKIYG</sequence>
<dbReference type="GO" id="GO:0006352">
    <property type="term" value="P:DNA-templated transcription initiation"/>
    <property type="evidence" value="ECO:0007669"/>
    <property type="project" value="InterPro"/>
</dbReference>
<reference evidence="7" key="1">
    <citation type="journal article" date="2021" name="PeerJ">
        <title>Extensive microbial diversity within the chicken gut microbiome revealed by metagenomics and culture.</title>
        <authorList>
            <person name="Gilroy R."/>
            <person name="Ravi A."/>
            <person name="Getino M."/>
            <person name="Pursley I."/>
            <person name="Horton D.L."/>
            <person name="Alikhan N.F."/>
            <person name="Baker D."/>
            <person name="Gharbi K."/>
            <person name="Hall N."/>
            <person name="Watson M."/>
            <person name="Adriaenssens E.M."/>
            <person name="Foster-Nyarko E."/>
            <person name="Jarju S."/>
            <person name="Secka A."/>
            <person name="Antonio M."/>
            <person name="Oren A."/>
            <person name="Chaudhuri R.R."/>
            <person name="La Ragione R."/>
            <person name="Hildebrand F."/>
            <person name="Pallen M.J."/>
        </authorList>
    </citation>
    <scope>NUCLEOTIDE SEQUENCE</scope>
    <source>
        <strain evidence="7">ChiSjej1B19-8411</strain>
    </source>
</reference>
<evidence type="ECO:0000256" key="1">
    <source>
        <dbReference type="ARBA" id="ARBA00010641"/>
    </source>
</evidence>
<comment type="caution">
    <text evidence="7">The sequence shown here is derived from an EMBL/GenBank/DDBJ whole genome shotgun (WGS) entry which is preliminary data.</text>
</comment>
<organism evidence="7 8">
    <name type="scientific">Candidatus Blautia gallistercoris</name>
    <dbReference type="NCBI Taxonomy" id="2838490"/>
    <lineage>
        <taxon>Bacteria</taxon>
        <taxon>Bacillati</taxon>
        <taxon>Bacillota</taxon>
        <taxon>Clostridia</taxon>
        <taxon>Lachnospirales</taxon>
        <taxon>Lachnospiraceae</taxon>
        <taxon>Blautia</taxon>
    </lineage>
</organism>
<gene>
    <name evidence="7" type="ORF">IAA45_11530</name>
</gene>
<dbReference type="Pfam" id="PF08281">
    <property type="entry name" value="Sigma70_r4_2"/>
    <property type="match status" value="1"/>
</dbReference>
<dbReference type="Gene3D" id="1.10.10.10">
    <property type="entry name" value="Winged helix-like DNA-binding domain superfamily/Winged helix DNA-binding domain"/>
    <property type="match status" value="1"/>
</dbReference>
<evidence type="ECO:0000259" key="6">
    <source>
        <dbReference type="Pfam" id="PF08281"/>
    </source>
</evidence>
<evidence type="ECO:0000313" key="7">
    <source>
        <dbReference type="EMBL" id="HIX60328.1"/>
    </source>
</evidence>